<dbReference type="HOGENOM" id="CLU_000022_3_3_1"/>
<dbReference type="InterPro" id="IPR005914">
    <property type="entry name" value="Acac_CoA_synth"/>
</dbReference>
<dbReference type="InterPro" id="IPR020845">
    <property type="entry name" value="AMP-binding_CS"/>
</dbReference>
<dbReference type="GeneID" id="19236312"/>
<dbReference type="Gene3D" id="3.40.50.12780">
    <property type="entry name" value="N-terminal domain of ligase-like"/>
    <property type="match status" value="1"/>
</dbReference>
<protein>
    <recommendedName>
        <fullName evidence="1">AMP-dependent synthetase/ligase domain-containing protein</fullName>
    </recommendedName>
</protein>
<name>U1GTY0_ENDPU</name>
<dbReference type="Pfam" id="PF00501">
    <property type="entry name" value="AMP-binding"/>
    <property type="match status" value="1"/>
</dbReference>
<organism evidence="2 3">
    <name type="scientific">Endocarpon pusillum (strain Z07020 / HMAS-L-300199)</name>
    <name type="common">Lichen-forming fungus</name>
    <dbReference type="NCBI Taxonomy" id="1263415"/>
    <lineage>
        <taxon>Eukaryota</taxon>
        <taxon>Fungi</taxon>
        <taxon>Dikarya</taxon>
        <taxon>Ascomycota</taxon>
        <taxon>Pezizomycotina</taxon>
        <taxon>Eurotiomycetes</taxon>
        <taxon>Chaetothyriomycetidae</taxon>
        <taxon>Verrucariales</taxon>
        <taxon>Verrucariaceae</taxon>
        <taxon>Endocarpon</taxon>
    </lineage>
</organism>
<dbReference type="Proteomes" id="UP000019373">
    <property type="component" value="Unassembled WGS sequence"/>
</dbReference>
<evidence type="ECO:0000259" key="1">
    <source>
        <dbReference type="Pfam" id="PF00501"/>
    </source>
</evidence>
<feature type="domain" description="AMP-dependent synthetase/ligase" evidence="1">
    <location>
        <begin position="120"/>
        <end position="513"/>
    </location>
</feature>
<dbReference type="InterPro" id="IPR045851">
    <property type="entry name" value="AMP-bd_C_sf"/>
</dbReference>
<dbReference type="NCBIfam" id="TIGR01217">
    <property type="entry name" value="ac_ac_CoA_syn"/>
    <property type="match status" value="1"/>
</dbReference>
<dbReference type="eggNOG" id="KOG1175">
    <property type="taxonomic scope" value="Eukaryota"/>
</dbReference>
<dbReference type="AlphaFoldDB" id="U1GTY0"/>
<dbReference type="PROSITE" id="PS00455">
    <property type="entry name" value="AMP_BINDING"/>
    <property type="match status" value="1"/>
</dbReference>
<dbReference type="InterPro" id="IPR000873">
    <property type="entry name" value="AMP-dep_synth/lig_dom"/>
</dbReference>
<evidence type="ECO:0000313" key="2">
    <source>
        <dbReference type="EMBL" id="ERF75888.1"/>
    </source>
</evidence>
<dbReference type="SUPFAM" id="SSF56801">
    <property type="entry name" value="Acetyl-CoA synthetase-like"/>
    <property type="match status" value="1"/>
</dbReference>
<sequence length="706" mass="78357">MATQSTPRKLWEHPNPGTTQMHQFKNYLSSKTNTRFPDFQALYTYSVTHPTTFYHHLFNYFPLIYTDTLPNATSDRPNHIFDPTARMDSIPAWFPGMQLNFAENILSSGPRHGQPCKTNKEDDKTACVSVREGSFTEPIQHLTWSSLRHRVALLANAMRAHGFGKGDRVAVVASNSIDTLTVFLATTSRGGLFSSSSTDMGVKGILDRLTQIRPRWVFVDDFSVYNGRTVDLRPKMAEIVTGMEGVPEFEGLVAQPRFSDRPAEVSDVPRTVSWEEFLRKGSGDGELRFERMDFSDPFLIVYSSGTTGSPKCIVHCVGGVVLNGFKEGMLHRCLGARSVALQYTTTGWIMYLAAVQALLFGSTMVLYDGNPFLPNLETFIHLTSRLRVSHLGISPRYLQELQKNSIIPRQVADLSALQVVTSTGMVLSDQLFEWFYDVAFPKHVQLDNVSGGTDIAGAFATANPLLPVYTGGCQGPSLGTPIAVFDSTLKGGRGVKGRRVEDGVPGELVATGPFPNMPRFFWGDEDGKRYRESYFAKFDDCWVHGDFVMIHPTTKQIIFLGRSDGVLNPSGVRFGSGEIYAVVDARFGELVADSICVGQRRPSDTDESVMLFVLMKPGRKFSPGLVNDIKAAIRKELSPRHVPRYVFETPEIPTTVNLKKVELPVKQIVSGKIVKPSGTLLNRGSLDYYYQFAKVEELAGPLKAKL</sequence>
<reference evidence="3" key="1">
    <citation type="journal article" date="2014" name="BMC Genomics">
        <title>Genome characteristics reveal the impact of lichenization on lichen-forming fungus Endocarpon pusillum Hedwig (Verrucariales, Ascomycota).</title>
        <authorList>
            <person name="Wang Y.-Y."/>
            <person name="Liu B."/>
            <person name="Zhang X.-Y."/>
            <person name="Zhou Q.-M."/>
            <person name="Zhang T."/>
            <person name="Li H."/>
            <person name="Yu Y.-F."/>
            <person name="Zhang X.-L."/>
            <person name="Hao X.-Y."/>
            <person name="Wang M."/>
            <person name="Wang L."/>
            <person name="Wei J.-C."/>
        </authorList>
    </citation>
    <scope>NUCLEOTIDE SEQUENCE [LARGE SCALE GENOMIC DNA]</scope>
    <source>
        <strain evidence="3">Z07020 / HMAS-L-300199</strain>
    </source>
</reference>
<dbReference type="OrthoDB" id="10253869at2759"/>
<dbReference type="RefSeq" id="XP_007786737.1">
    <property type="nucleotide sequence ID" value="XM_007788547.1"/>
</dbReference>
<keyword evidence="3" id="KW-1185">Reference proteome</keyword>
<dbReference type="InterPro" id="IPR042099">
    <property type="entry name" value="ANL_N_sf"/>
</dbReference>
<dbReference type="EMBL" id="KE720795">
    <property type="protein sequence ID" value="ERF75888.1"/>
    <property type="molecule type" value="Genomic_DNA"/>
</dbReference>
<dbReference type="PANTHER" id="PTHR42921">
    <property type="entry name" value="ACETOACETYL-COA SYNTHETASE"/>
    <property type="match status" value="1"/>
</dbReference>
<gene>
    <name evidence="2" type="ORF">EPUS_01254</name>
</gene>
<proteinExistence type="predicted"/>
<dbReference type="Gene3D" id="3.30.300.30">
    <property type="match status" value="1"/>
</dbReference>
<dbReference type="GO" id="GO:0006629">
    <property type="term" value="P:lipid metabolic process"/>
    <property type="evidence" value="ECO:0007669"/>
    <property type="project" value="InterPro"/>
</dbReference>
<dbReference type="GO" id="GO:0030729">
    <property type="term" value="F:acetoacetate-CoA ligase activity"/>
    <property type="evidence" value="ECO:0007669"/>
    <property type="project" value="InterPro"/>
</dbReference>
<dbReference type="PANTHER" id="PTHR42921:SF4">
    <property type="entry name" value="ACETOACETYL-COA SYNTHASE (AFU_ORTHOLOGUE AFUA_8G04770)"/>
    <property type="match status" value="1"/>
</dbReference>
<evidence type="ECO:0000313" key="3">
    <source>
        <dbReference type="Proteomes" id="UP000019373"/>
    </source>
</evidence>
<accession>U1GTY0</accession>
<dbReference type="OMA" id="TGWIMYM"/>